<keyword evidence="3" id="KW-0378">Hydrolase</keyword>
<dbReference type="Proteomes" id="UP000219546">
    <property type="component" value="Unassembled WGS sequence"/>
</dbReference>
<accession>A0A285CLY4</accession>
<dbReference type="InterPro" id="IPR051201">
    <property type="entry name" value="Chloro_Bact_Ser_Proteases"/>
</dbReference>
<dbReference type="PANTHER" id="PTHR43343">
    <property type="entry name" value="PEPTIDASE S12"/>
    <property type="match status" value="1"/>
</dbReference>
<evidence type="ECO:0000313" key="8">
    <source>
        <dbReference type="EMBL" id="SNX68023.1"/>
    </source>
</evidence>
<evidence type="ECO:0000256" key="3">
    <source>
        <dbReference type="ARBA" id="ARBA00022801"/>
    </source>
</evidence>
<keyword evidence="4" id="KW-0720">Serine protease</keyword>
<dbReference type="InterPro" id="IPR001478">
    <property type="entry name" value="PDZ"/>
</dbReference>
<evidence type="ECO:0000256" key="2">
    <source>
        <dbReference type="ARBA" id="ARBA00022670"/>
    </source>
</evidence>
<dbReference type="SUPFAM" id="SSF50156">
    <property type="entry name" value="PDZ domain-like"/>
    <property type="match status" value="1"/>
</dbReference>
<keyword evidence="2 8" id="KW-0645">Protease</keyword>
<dbReference type="PANTHER" id="PTHR43343:SF3">
    <property type="entry name" value="PROTEASE DO-LIKE 8, CHLOROPLASTIC"/>
    <property type="match status" value="1"/>
</dbReference>
<feature type="compositionally biased region" description="Polar residues" evidence="5">
    <location>
        <begin position="1"/>
        <end position="17"/>
    </location>
</feature>
<keyword evidence="6" id="KW-1133">Transmembrane helix</keyword>
<evidence type="ECO:0000256" key="1">
    <source>
        <dbReference type="ARBA" id="ARBA00010541"/>
    </source>
</evidence>
<dbReference type="InterPro" id="IPR001940">
    <property type="entry name" value="Peptidase_S1C"/>
</dbReference>
<keyword evidence="6" id="KW-0472">Membrane</keyword>
<dbReference type="GO" id="GO:0006508">
    <property type="term" value="P:proteolysis"/>
    <property type="evidence" value="ECO:0007669"/>
    <property type="project" value="UniProtKB-KW"/>
</dbReference>
<comment type="similarity">
    <text evidence="1">Belongs to the peptidase S1C family.</text>
</comment>
<keyword evidence="6" id="KW-0812">Transmembrane</keyword>
<dbReference type="GO" id="GO:0004252">
    <property type="term" value="F:serine-type endopeptidase activity"/>
    <property type="evidence" value="ECO:0007669"/>
    <property type="project" value="InterPro"/>
</dbReference>
<dbReference type="InterPro" id="IPR009003">
    <property type="entry name" value="Peptidase_S1_PA"/>
</dbReference>
<proteinExistence type="inferred from homology"/>
<dbReference type="RefSeq" id="WP_179714168.1">
    <property type="nucleotide sequence ID" value="NZ_JBEPMQ010000001.1"/>
</dbReference>
<evidence type="ECO:0000313" key="9">
    <source>
        <dbReference type="Proteomes" id="UP000219546"/>
    </source>
</evidence>
<organism evidence="8 9">
    <name type="scientific">Bacillus oleivorans</name>
    <dbReference type="NCBI Taxonomy" id="1448271"/>
    <lineage>
        <taxon>Bacteria</taxon>
        <taxon>Bacillati</taxon>
        <taxon>Bacillota</taxon>
        <taxon>Bacilli</taxon>
        <taxon>Bacillales</taxon>
        <taxon>Bacillaceae</taxon>
        <taxon>Bacillus</taxon>
    </lineage>
</organism>
<dbReference type="EMBL" id="OAOP01000002">
    <property type="protein sequence ID" value="SNX68023.1"/>
    <property type="molecule type" value="Genomic_DNA"/>
</dbReference>
<reference evidence="8 9" key="1">
    <citation type="submission" date="2017-08" db="EMBL/GenBank/DDBJ databases">
        <authorList>
            <person name="de Groot N.N."/>
        </authorList>
    </citation>
    <scope>NUCLEOTIDE SEQUENCE [LARGE SCALE GENOMIC DNA]</scope>
    <source>
        <strain evidence="8 9">JC228</strain>
    </source>
</reference>
<evidence type="ECO:0000256" key="4">
    <source>
        <dbReference type="ARBA" id="ARBA00022825"/>
    </source>
</evidence>
<name>A0A285CLY4_9BACI</name>
<dbReference type="Gene3D" id="2.30.42.10">
    <property type="match status" value="1"/>
</dbReference>
<feature type="domain" description="PDZ" evidence="7">
    <location>
        <begin position="311"/>
        <end position="378"/>
    </location>
</feature>
<dbReference type="Pfam" id="PF13365">
    <property type="entry name" value="Trypsin_2"/>
    <property type="match status" value="1"/>
</dbReference>
<feature type="region of interest" description="Disordered" evidence="5">
    <location>
        <begin position="1"/>
        <end position="23"/>
    </location>
</feature>
<keyword evidence="9" id="KW-1185">Reference proteome</keyword>
<protein>
    <submittedName>
        <fullName evidence="8">Serine protease Do</fullName>
    </submittedName>
</protein>
<evidence type="ECO:0000259" key="7">
    <source>
        <dbReference type="PROSITE" id="PS50106"/>
    </source>
</evidence>
<dbReference type="PROSITE" id="PS50106">
    <property type="entry name" value="PDZ"/>
    <property type="match status" value="1"/>
</dbReference>
<dbReference type="Gene3D" id="2.40.10.10">
    <property type="entry name" value="Trypsin-like serine proteases"/>
    <property type="match status" value="2"/>
</dbReference>
<gene>
    <name evidence="8" type="ORF">SAMN05877753_102229</name>
</gene>
<sequence>MVQMDNDYQVSTENENQVEVPAGKREQQINEIRRNGKGKAFLSSLTAGVIGSALTLGVVSYTDSFSAEKAANNETAASNEIATNSDSIQTTQVSNGNASIADIVEKASQAIVGIVNIQQQRNYFSNSSQSVESGTGSGIIFRKEGDRAYIVTNNHVIEGANEVEVSLHNGEKTSAKLVGADALTDLAVLEIDAEHVTTVVDFGDSSTLRPGDQVLAIGNPLGLDLSRTVTQGIVSAVDRSITVSTSAGEWDLNVIQTDAAINPGNSGGALINTKGEVIGINSLKISENGVEGLGFAIPSNDFIPIVNEIIENGEVVRPYLGVSLASIEEIPRMYIQDLPEDITAGAVVVNIDPESSAARAGIKVQDVIVSINGEKVENSNDLRKYLYTKLDVGDEVELGIYRDGEPTAVTLTLTSDQQGI</sequence>
<dbReference type="SUPFAM" id="SSF50494">
    <property type="entry name" value="Trypsin-like serine proteases"/>
    <property type="match status" value="1"/>
</dbReference>
<feature type="transmembrane region" description="Helical" evidence="6">
    <location>
        <begin position="40"/>
        <end position="61"/>
    </location>
</feature>
<dbReference type="InterPro" id="IPR036034">
    <property type="entry name" value="PDZ_sf"/>
</dbReference>
<dbReference type="AlphaFoldDB" id="A0A285CLY4"/>
<dbReference type="PRINTS" id="PR00834">
    <property type="entry name" value="PROTEASES2C"/>
</dbReference>
<evidence type="ECO:0000256" key="5">
    <source>
        <dbReference type="SAM" id="MobiDB-lite"/>
    </source>
</evidence>
<evidence type="ECO:0000256" key="6">
    <source>
        <dbReference type="SAM" id="Phobius"/>
    </source>
</evidence>
<dbReference type="SMART" id="SM00228">
    <property type="entry name" value="PDZ"/>
    <property type="match status" value="1"/>
</dbReference>
<dbReference type="InterPro" id="IPR043504">
    <property type="entry name" value="Peptidase_S1_PA_chymotrypsin"/>
</dbReference>
<dbReference type="Pfam" id="PF13180">
    <property type="entry name" value="PDZ_2"/>
    <property type="match status" value="1"/>
</dbReference>